<organism evidence="2 3">
    <name type="scientific">Candidatus Roizmanbacteria bacterium CG23_combo_of_CG06-09_8_20_14_all_35_49</name>
    <dbReference type="NCBI Taxonomy" id="1974863"/>
    <lineage>
        <taxon>Bacteria</taxon>
        <taxon>Candidatus Roizmaniibacteriota</taxon>
    </lineage>
</organism>
<feature type="coiled-coil region" evidence="1">
    <location>
        <begin position="622"/>
        <end position="652"/>
    </location>
</feature>
<evidence type="ECO:0000313" key="3">
    <source>
        <dbReference type="Proteomes" id="UP000231025"/>
    </source>
</evidence>
<comment type="caution">
    <text evidence="2">The sequence shown here is derived from an EMBL/GenBank/DDBJ whole genome shotgun (WGS) entry which is preliminary data.</text>
</comment>
<protein>
    <submittedName>
        <fullName evidence="2">Uncharacterized protein</fullName>
    </submittedName>
</protein>
<dbReference type="AlphaFoldDB" id="A0A2G9Y5X0"/>
<name>A0A2G9Y5X0_9BACT</name>
<evidence type="ECO:0000313" key="2">
    <source>
        <dbReference type="EMBL" id="PIP14620.1"/>
    </source>
</evidence>
<sequence>MLDGPQTREVSSQTLDVLDNLPQKVAGTKAATGTDALFQQAGVNASTQPQKVPEKSPTFSRSKFFRVESTGVETKNWRKKELGQEKKDIQFSAEMRDQMTQFLTKHIGKLVGSTEGISTPQILKDFPLEADLIQALTKDGKVDEMLVRNFLETEAGWQTAIQLLEHDTGLKIFASGLVANINPDSVRQYMIDPHTMYLHEDQGWLRHQLSERFFPWLKEPALRAGGRPATTWTKGKNLLAHLAGYGGATSLAGGIAAAGSPVGAGIIVGAEAAGGIVEGAAYSLRNGVIIDLKQCVQTFNVLKNGSAEQKLYLKKVIGIDLDDFKVNAAGTGIEVISGGPGGRTIESLSANVTKNEIYQGLLARAQFYKEAGVLPEVLDSLPEEFLYKGLPSPEQTGSVWSARIMEIYKPNDPSRTGKSIEENIRDYMAARQQAMTEIIRDYLIKTVDGEANSAFVSRNRRRIVDLQNPESTLRKDLIAPETRRIDELTKQKTELETGEFAPVNAYDAELTKFEKAKQEYETTYPDDFSAGPIELAIKTYEDLISTKSTDSHSFKEIWEDLRRRKKIRYTEEEDKVKASIDAEVAQINALPAKQRQSETADWIDRRYQRGEKTVDAEFKREEDELTAEEEKIRTKIAKLKEIKERIDAADKAKKEKEDPICSKAKENLSAMESDFTTITVWGIDESNLRNLTIDEIMARINSLSVKSHKGRWTEAHNFDQDKRAMVINAIAEAKARFEEGFDEKKEQRDKDYGDLTNIGTNPWGLTPAELRNMSRQRLIHRIHQIWVADNTKGWENTLANNTNLANLKKLDDVIFEARNRIILRHNAVVRAKLDDLDVQIKALTKRKESLTFATDVDILICITDAMERTGKTYQQILDVMRRSETYFSPDPISADNNAFTAAEKAAINGEPTLTGYWNMMDMIFGYRERDDRSAYAQKIVKTLPPSELSEYIRDSLAEAGITLPTTTDLTASLTALQAAIKDNSYNKFDFQTMIRNILNGDGERNDQLGLIVKANATGS</sequence>
<dbReference type="Proteomes" id="UP000231025">
    <property type="component" value="Unassembled WGS sequence"/>
</dbReference>
<keyword evidence="1" id="KW-0175">Coiled coil</keyword>
<gene>
    <name evidence="2" type="ORF">COX47_04220</name>
</gene>
<reference evidence="2 3" key="1">
    <citation type="submission" date="2017-09" db="EMBL/GenBank/DDBJ databases">
        <title>Depth-based differentiation of microbial function through sediment-hosted aquifers and enrichment of novel symbionts in the deep terrestrial subsurface.</title>
        <authorList>
            <person name="Probst A.J."/>
            <person name="Ladd B."/>
            <person name="Jarett J.K."/>
            <person name="Geller-Mcgrath D.E."/>
            <person name="Sieber C.M."/>
            <person name="Emerson J.B."/>
            <person name="Anantharaman K."/>
            <person name="Thomas B.C."/>
            <person name="Malmstrom R."/>
            <person name="Stieglmeier M."/>
            <person name="Klingl A."/>
            <person name="Woyke T."/>
            <person name="Ryan C.M."/>
            <person name="Banfield J.F."/>
        </authorList>
    </citation>
    <scope>NUCLEOTIDE SEQUENCE [LARGE SCALE GENOMIC DNA]</scope>
    <source>
        <strain evidence="2">CG23_combo_of_CG06-09_8_20_14_all_35_49</strain>
    </source>
</reference>
<evidence type="ECO:0000256" key="1">
    <source>
        <dbReference type="SAM" id="Coils"/>
    </source>
</evidence>
<accession>A0A2G9Y5X0</accession>
<proteinExistence type="predicted"/>
<dbReference type="EMBL" id="PCRE01000059">
    <property type="protein sequence ID" value="PIP14620.1"/>
    <property type="molecule type" value="Genomic_DNA"/>
</dbReference>